<dbReference type="AlphaFoldDB" id="A0A0A9ESL5"/>
<evidence type="ECO:0000313" key="1">
    <source>
        <dbReference type="EMBL" id="JAE01999.1"/>
    </source>
</evidence>
<proteinExistence type="predicted"/>
<organism evidence="1">
    <name type="scientific">Arundo donax</name>
    <name type="common">Giant reed</name>
    <name type="synonym">Donax arundinaceus</name>
    <dbReference type="NCBI Taxonomy" id="35708"/>
    <lineage>
        <taxon>Eukaryota</taxon>
        <taxon>Viridiplantae</taxon>
        <taxon>Streptophyta</taxon>
        <taxon>Embryophyta</taxon>
        <taxon>Tracheophyta</taxon>
        <taxon>Spermatophyta</taxon>
        <taxon>Magnoliopsida</taxon>
        <taxon>Liliopsida</taxon>
        <taxon>Poales</taxon>
        <taxon>Poaceae</taxon>
        <taxon>PACMAD clade</taxon>
        <taxon>Arundinoideae</taxon>
        <taxon>Arundineae</taxon>
        <taxon>Arundo</taxon>
    </lineage>
</organism>
<reference evidence="1" key="1">
    <citation type="submission" date="2014-09" db="EMBL/GenBank/DDBJ databases">
        <authorList>
            <person name="Magalhaes I.L.F."/>
            <person name="Oliveira U."/>
            <person name="Santos F.R."/>
            <person name="Vidigal T.H.D.A."/>
            <person name="Brescovit A.D."/>
            <person name="Santos A.J."/>
        </authorList>
    </citation>
    <scope>NUCLEOTIDE SEQUENCE</scope>
    <source>
        <tissue evidence="1">Shoot tissue taken approximately 20 cm above the soil surface</tissue>
    </source>
</reference>
<dbReference type="EMBL" id="GBRH01195897">
    <property type="protein sequence ID" value="JAE01999.1"/>
    <property type="molecule type" value="Transcribed_RNA"/>
</dbReference>
<protein>
    <submittedName>
        <fullName evidence="1">Uncharacterized protein</fullName>
    </submittedName>
</protein>
<accession>A0A0A9ESL5</accession>
<sequence>MDAMQQEFLNLEFIHSWDNCFTDGLLQKDSIQLIYKIPIYLMFRKSC</sequence>
<reference evidence="1" key="2">
    <citation type="journal article" date="2015" name="Data Brief">
        <title>Shoot transcriptome of the giant reed, Arundo donax.</title>
        <authorList>
            <person name="Barrero R.A."/>
            <person name="Guerrero F.D."/>
            <person name="Moolhuijzen P."/>
            <person name="Goolsby J.A."/>
            <person name="Tidwell J."/>
            <person name="Bellgard S.E."/>
            <person name="Bellgard M.I."/>
        </authorList>
    </citation>
    <scope>NUCLEOTIDE SEQUENCE</scope>
    <source>
        <tissue evidence="1">Shoot tissue taken approximately 20 cm above the soil surface</tissue>
    </source>
</reference>
<name>A0A0A9ESL5_ARUDO</name>